<dbReference type="RefSeq" id="WP_377142275.1">
    <property type="nucleotide sequence ID" value="NZ_JBHTIA010000007.1"/>
</dbReference>
<gene>
    <name evidence="2" type="ORF">ACFQZI_10560</name>
</gene>
<comment type="caution">
    <text evidence="2">The sequence shown here is derived from an EMBL/GenBank/DDBJ whole genome shotgun (WGS) entry which is preliminary data.</text>
</comment>
<proteinExistence type="predicted"/>
<keyword evidence="1" id="KW-1133">Transmembrane helix</keyword>
<keyword evidence="1" id="KW-0812">Transmembrane</keyword>
<reference evidence="3" key="1">
    <citation type="journal article" date="2019" name="Int. J. Syst. Evol. Microbiol.">
        <title>The Global Catalogue of Microorganisms (GCM) 10K type strain sequencing project: providing services to taxonomists for standard genome sequencing and annotation.</title>
        <authorList>
            <consortium name="The Broad Institute Genomics Platform"/>
            <consortium name="The Broad Institute Genome Sequencing Center for Infectious Disease"/>
            <person name="Wu L."/>
            <person name="Ma J."/>
        </authorList>
    </citation>
    <scope>NUCLEOTIDE SEQUENCE [LARGE SCALE GENOMIC DNA]</scope>
    <source>
        <strain evidence="3">CCUG 60742</strain>
    </source>
</reference>
<evidence type="ECO:0000313" key="2">
    <source>
        <dbReference type="EMBL" id="MFD0765294.1"/>
    </source>
</evidence>
<evidence type="ECO:0000256" key="1">
    <source>
        <dbReference type="SAM" id="Phobius"/>
    </source>
</evidence>
<accession>A0ABW2ZGT1</accession>
<dbReference type="EMBL" id="JBHTIA010000007">
    <property type="protein sequence ID" value="MFD0765294.1"/>
    <property type="molecule type" value="Genomic_DNA"/>
</dbReference>
<dbReference type="PROSITE" id="PS51257">
    <property type="entry name" value="PROKAR_LIPOPROTEIN"/>
    <property type="match status" value="1"/>
</dbReference>
<sequence length="55" mass="5765">MKKINLLLLSFAVATLSGCSVVGGIFKAGAYTAIIGIVIVVLLIVWLISAFRGRS</sequence>
<keyword evidence="1" id="KW-0472">Membrane</keyword>
<name>A0ABW2ZGT1_9SPHI</name>
<evidence type="ECO:0000313" key="3">
    <source>
        <dbReference type="Proteomes" id="UP001597073"/>
    </source>
</evidence>
<protein>
    <recommendedName>
        <fullName evidence="4">Phosphatidate cytidylyltransferase</fullName>
    </recommendedName>
</protein>
<evidence type="ECO:0008006" key="4">
    <source>
        <dbReference type="Google" id="ProtNLM"/>
    </source>
</evidence>
<organism evidence="2 3">
    <name type="scientific">Mucilaginibacter lutimaris</name>
    <dbReference type="NCBI Taxonomy" id="931629"/>
    <lineage>
        <taxon>Bacteria</taxon>
        <taxon>Pseudomonadati</taxon>
        <taxon>Bacteroidota</taxon>
        <taxon>Sphingobacteriia</taxon>
        <taxon>Sphingobacteriales</taxon>
        <taxon>Sphingobacteriaceae</taxon>
        <taxon>Mucilaginibacter</taxon>
    </lineage>
</organism>
<keyword evidence="3" id="KW-1185">Reference proteome</keyword>
<feature type="transmembrane region" description="Helical" evidence="1">
    <location>
        <begin position="30"/>
        <end position="51"/>
    </location>
</feature>
<dbReference type="Proteomes" id="UP001597073">
    <property type="component" value="Unassembled WGS sequence"/>
</dbReference>